<accession>A0A0D0Y433</accession>
<dbReference type="InterPro" id="IPR011994">
    <property type="entry name" value="Cytidylate_kinase_dom"/>
</dbReference>
<keyword evidence="4 9" id="KW-0547">Nucleotide-binding</keyword>
<evidence type="ECO:0000256" key="2">
    <source>
        <dbReference type="ARBA" id="ARBA00022490"/>
    </source>
</evidence>
<feature type="binding site" evidence="9">
    <location>
        <begin position="11"/>
        <end position="19"/>
    </location>
    <ligand>
        <name>ATP</name>
        <dbReference type="ChEBI" id="CHEBI:30616"/>
    </ligand>
</feature>
<dbReference type="STRING" id="1335616.WDC_1397"/>
<dbReference type="GO" id="GO:0015949">
    <property type="term" value="P:nucleobase-containing small molecule interconversion"/>
    <property type="evidence" value="ECO:0007669"/>
    <property type="project" value="TreeGrafter"/>
</dbReference>
<feature type="domain" description="Cytidylate kinase" evidence="10">
    <location>
        <begin position="7"/>
        <end position="219"/>
    </location>
</feature>
<keyword evidence="12" id="KW-1185">Reference proteome</keyword>
<evidence type="ECO:0000256" key="3">
    <source>
        <dbReference type="ARBA" id="ARBA00022679"/>
    </source>
</evidence>
<dbReference type="HAMAP" id="MF_00238">
    <property type="entry name" value="Cytidyl_kinase_type1"/>
    <property type="match status" value="1"/>
</dbReference>
<evidence type="ECO:0000259" key="10">
    <source>
        <dbReference type="Pfam" id="PF02224"/>
    </source>
</evidence>
<gene>
    <name evidence="9" type="primary">cmk</name>
    <name evidence="11" type="ORF">WDC_1397</name>
</gene>
<evidence type="ECO:0000256" key="6">
    <source>
        <dbReference type="ARBA" id="ARBA00022840"/>
    </source>
</evidence>
<keyword evidence="2 9" id="KW-0963">Cytoplasm</keyword>
<dbReference type="AlphaFoldDB" id="A0A0D0Y433"/>
<dbReference type="InterPro" id="IPR027417">
    <property type="entry name" value="P-loop_NTPase"/>
</dbReference>
<keyword evidence="3 9" id="KW-0808">Transferase</keyword>
<dbReference type="GO" id="GO:0006220">
    <property type="term" value="P:pyrimidine nucleotide metabolic process"/>
    <property type="evidence" value="ECO:0007669"/>
    <property type="project" value="UniProtKB-UniRule"/>
</dbReference>
<dbReference type="Gene3D" id="3.40.50.300">
    <property type="entry name" value="P-loop containing nucleotide triphosphate hydrolases"/>
    <property type="match status" value="1"/>
</dbReference>
<dbReference type="EMBL" id="AWTT01000035">
    <property type="protein sequence ID" value="KIS03018.1"/>
    <property type="molecule type" value="Genomic_DNA"/>
</dbReference>
<evidence type="ECO:0000313" key="11">
    <source>
        <dbReference type="EMBL" id="KIS03018.1"/>
    </source>
</evidence>
<dbReference type="GO" id="GO:0005524">
    <property type="term" value="F:ATP binding"/>
    <property type="evidence" value="ECO:0007669"/>
    <property type="project" value="UniProtKB-UniRule"/>
</dbReference>
<dbReference type="GO" id="GO:0036430">
    <property type="term" value="F:CMP kinase activity"/>
    <property type="evidence" value="ECO:0007669"/>
    <property type="project" value="RHEA"/>
</dbReference>
<keyword evidence="5 9" id="KW-0418">Kinase</keyword>
<dbReference type="PATRIC" id="fig|1335616.4.peg.1400"/>
<comment type="catalytic activity">
    <reaction evidence="8 9">
        <text>CMP + ATP = CDP + ADP</text>
        <dbReference type="Rhea" id="RHEA:11600"/>
        <dbReference type="ChEBI" id="CHEBI:30616"/>
        <dbReference type="ChEBI" id="CHEBI:58069"/>
        <dbReference type="ChEBI" id="CHEBI:60377"/>
        <dbReference type="ChEBI" id="CHEBI:456216"/>
        <dbReference type="EC" id="2.7.4.25"/>
    </reaction>
</comment>
<dbReference type="CDD" id="cd02020">
    <property type="entry name" value="CMPK"/>
    <property type="match status" value="1"/>
</dbReference>
<comment type="subcellular location">
    <subcellularLocation>
        <location evidence="9">Cytoplasm</location>
    </subcellularLocation>
</comment>
<dbReference type="Proteomes" id="UP000032279">
    <property type="component" value="Unassembled WGS sequence"/>
</dbReference>
<dbReference type="RefSeq" id="WP_044011126.1">
    <property type="nucleotide sequence ID" value="NZ_AWTT01000035.1"/>
</dbReference>
<dbReference type="OrthoDB" id="9807434at2"/>
<evidence type="ECO:0000256" key="8">
    <source>
        <dbReference type="ARBA" id="ARBA00048478"/>
    </source>
</evidence>
<evidence type="ECO:0000256" key="9">
    <source>
        <dbReference type="HAMAP-Rule" id="MF_00238"/>
    </source>
</evidence>
<proteinExistence type="inferred from homology"/>
<organism evidence="11 12">
    <name type="scientific">Paucilactobacillus wasatchensis</name>
    <dbReference type="NCBI Taxonomy" id="1335616"/>
    <lineage>
        <taxon>Bacteria</taxon>
        <taxon>Bacillati</taxon>
        <taxon>Bacillota</taxon>
        <taxon>Bacilli</taxon>
        <taxon>Lactobacillales</taxon>
        <taxon>Lactobacillaceae</taxon>
        <taxon>Paucilactobacillus</taxon>
    </lineage>
</organism>
<evidence type="ECO:0000256" key="1">
    <source>
        <dbReference type="ARBA" id="ARBA00009427"/>
    </source>
</evidence>
<evidence type="ECO:0000313" key="12">
    <source>
        <dbReference type="Proteomes" id="UP000032279"/>
    </source>
</evidence>
<reference evidence="11 12" key="1">
    <citation type="submission" date="2013-08" db="EMBL/GenBank/DDBJ databases">
        <title>Lactobacillus wasatchii sp. WDC04, a late gas producing bacteria isolated from aged chedder cheese.</title>
        <authorList>
            <person name="Oberg C.J."/>
            <person name="Culumber M."/>
            <person name="McMahon D.J."/>
            <person name="Broadbent J.R."/>
            <person name="Oberg T.S."/>
            <person name="Ortaki F."/>
        </authorList>
    </citation>
    <scope>NUCLEOTIDE SEQUENCE [LARGE SCALE GENOMIC DNA]</scope>
    <source>
        <strain evidence="11 12">WDC04</strain>
    </source>
</reference>
<evidence type="ECO:0000256" key="5">
    <source>
        <dbReference type="ARBA" id="ARBA00022777"/>
    </source>
</evidence>
<keyword evidence="6 9" id="KW-0067">ATP-binding</keyword>
<dbReference type="SUPFAM" id="SSF52540">
    <property type="entry name" value="P-loop containing nucleoside triphosphate hydrolases"/>
    <property type="match status" value="1"/>
</dbReference>
<evidence type="ECO:0000256" key="7">
    <source>
        <dbReference type="ARBA" id="ARBA00047615"/>
    </source>
</evidence>
<dbReference type="NCBIfam" id="TIGR00017">
    <property type="entry name" value="cmk"/>
    <property type="match status" value="1"/>
</dbReference>
<comment type="similarity">
    <text evidence="1 9">Belongs to the cytidylate kinase family. Type 1 subfamily.</text>
</comment>
<dbReference type="GO" id="GO:0036431">
    <property type="term" value="F:dCMP kinase activity"/>
    <property type="evidence" value="ECO:0007669"/>
    <property type="project" value="InterPro"/>
</dbReference>
<dbReference type="FunFam" id="3.40.50.300:FF:000484">
    <property type="entry name" value="Cytidylate kinase"/>
    <property type="match status" value="1"/>
</dbReference>
<dbReference type="Pfam" id="PF02224">
    <property type="entry name" value="Cytidylate_kin"/>
    <property type="match status" value="1"/>
</dbReference>
<name>A0A0D0Y433_9LACO</name>
<dbReference type="InterPro" id="IPR003136">
    <property type="entry name" value="Cytidylate_kin"/>
</dbReference>
<dbReference type="PANTHER" id="PTHR21299:SF2">
    <property type="entry name" value="CYTIDYLATE KINASE"/>
    <property type="match status" value="1"/>
</dbReference>
<sequence length="227" mass="24863">MSKALQVAIDGPASAGKSTVAKLVAQQFKYIYCDTGAMYRAITLAALQEKVALTDDKAVTKIAQNTTITFKPGDPVQQVFIGTQEVTQAIREPQITNNVSTVAAIEAVRTEMVEQQRVIASRGGIVMDGRDIGTTVLPDAQVKIFLVASAHERAVRRYRENIKKGINTPLSRLQEEIEIRDKKDSTRAISPLKQADDAVLLDTTSLSIDEVVKKISTIIMKIQHELS</sequence>
<comment type="caution">
    <text evidence="11">The sequence shown here is derived from an EMBL/GenBank/DDBJ whole genome shotgun (WGS) entry which is preliminary data.</text>
</comment>
<protein>
    <recommendedName>
        <fullName evidence="9">Cytidylate kinase</fullName>
        <shortName evidence="9">CK</shortName>
        <ecNumber evidence="9">2.7.4.25</ecNumber>
    </recommendedName>
    <alternativeName>
        <fullName evidence="9">Cytidine monophosphate kinase</fullName>
        <shortName evidence="9">CMP kinase</shortName>
    </alternativeName>
</protein>
<dbReference type="EC" id="2.7.4.25" evidence="9"/>
<dbReference type="GO" id="GO:0005829">
    <property type="term" value="C:cytosol"/>
    <property type="evidence" value="ECO:0007669"/>
    <property type="project" value="TreeGrafter"/>
</dbReference>
<evidence type="ECO:0000256" key="4">
    <source>
        <dbReference type="ARBA" id="ARBA00022741"/>
    </source>
</evidence>
<comment type="catalytic activity">
    <reaction evidence="7 9">
        <text>dCMP + ATP = dCDP + ADP</text>
        <dbReference type="Rhea" id="RHEA:25094"/>
        <dbReference type="ChEBI" id="CHEBI:30616"/>
        <dbReference type="ChEBI" id="CHEBI:57566"/>
        <dbReference type="ChEBI" id="CHEBI:58593"/>
        <dbReference type="ChEBI" id="CHEBI:456216"/>
        <dbReference type="EC" id="2.7.4.25"/>
    </reaction>
</comment>
<dbReference type="PANTHER" id="PTHR21299">
    <property type="entry name" value="CYTIDYLATE KINASE/PANTOATE-BETA-ALANINE LIGASE"/>
    <property type="match status" value="1"/>
</dbReference>